<dbReference type="AlphaFoldDB" id="M0MYG5"/>
<dbReference type="EMBL" id="AOME01000076">
    <property type="protein sequence ID" value="EMA49894.1"/>
    <property type="molecule type" value="Genomic_DNA"/>
</dbReference>
<keyword evidence="1" id="KW-1133">Transmembrane helix</keyword>
<evidence type="ECO:0000313" key="3">
    <source>
        <dbReference type="Proteomes" id="UP000011625"/>
    </source>
</evidence>
<dbReference type="Proteomes" id="UP000011625">
    <property type="component" value="Unassembled WGS sequence"/>
</dbReference>
<sequence length="70" mass="7845">MASKDITTTMLWGLFLTPIGYLKVGKTGLAVLNFLTFNYILLGFVIVPLHTRKMIKDAREELRRAGVAGY</sequence>
<accession>M0MYG5</accession>
<feature type="transmembrane region" description="Helical" evidence="1">
    <location>
        <begin position="30"/>
        <end position="49"/>
    </location>
</feature>
<reference evidence="2 3" key="1">
    <citation type="journal article" date="2014" name="PLoS Genet.">
        <title>Phylogenetically driven sequencing of extremely halophilic archaea reveals strategies for static and dynamic osmo-response.</title>
        <authorList>
            <person name="Becker E.A."/>
            <person name="Seitzer P.M."/>
            <person name="Tritt A."/>
            <person name="Larsen D."/>
            <person name="Krusor M."/>
            <person name="Yao A.I."/>
            <person name="Wu D."/>
            <person name="Madern D."/>
            <person name="Eisen J.A."/>
            <person name="Darling A.E."/>
            <person name="Facciotti M.T."/>
        </authorList>
    </citation>
    <scope>NUCLEOTIDE SEQUENCE [LARGE SCALE GENOMIC DNA]</scope>
    <source>
        <strain evidence="2 3">DSM 8989</strain>
    </source>
</reference>
<name>M0MYG5_9EURY</name>
<proteinExistence type="predicted"/>
<organism evidence="2 3">
    <name type="scientific">Halococcus salifodinae DSM 8989</name>
    <dbReference type="NCBI Taxonomy" id="1227456"/>
    <lineage>
        <taxon>Archaea</taxon>
        <taxon>Methanobacteriati</taxon>
        <taxon>Methanobacteriota</taxon>
        <taxon>Stenosarchaea group</taxon>
        <taxon>Halobacteria</taxon>
        <taxon>Halobacteriales</taxon>
        <taxon>Halococcaceae</taxon>
        <taxon>Halococcus</taxon>
    </lineage>
</organism>
<evidence type="ECO:0000313" key="2">
    <source>
        <dbReference type="EMBL" id="EMA49894.1"/>
    </source>
</evidence>
<keyword evidence="1" id="KW-0472">Membrane</keyword>
<evidence type="ECO:0000256" key="1">
    <source>
        <dbReference type="SAM" id="Phobius"/>
    </source>
</evidence>
<keyword evidence="3" id="KW-1185">Reference proteome</keyword>
<protein>
    <submittedName>
        <fullName evidence="2">Uncharacterized protein</fullName>
    </submittedName>
</protein>
<keyword evidence="1" id="KW-0812">Transmembrane</keyword>
<comment type="caution">
    <text evidence="2">The sequence shown here is derived from an EMBL/GenBank/DDBJ whole genome shotgun (WGS) entry which is preliminary data.</text>
</comment>
<gene>
    <name evidence="2" type="ORF">C450_16515</name>
</gene>